<feature type="short sequence motif" description="Q motif" evidence="6">
    <location>
        <begin position="103"/>
        <end position="131"/>
    </location>
</feature>
<dbReference type="Proteomes" id="UP000821853">
    <property type="component" value="Unassembled WGS sequence"/>
</dbReference>
<dbReference type="PROSITE" id="PS51192">
    <property type="entry name" value="HELICASE_ATP_BIND_1"/>
    <property type="match status" value="1"/>
</dbReference>
<feature type="region of interest" description="Disordered" evidence="7">
    <location>
        <begin position="1"/>
        <end position="55"/>
    </location>
</feature>
<evidence type="ECO:0000256" key="4">
    <source>
        <dbReference type="ARBA" id="ARBA00022806"/>
    </source>
</evidence>
<evidence type="ECO:0000256" key="3">
    <source>
        <dbReference type="ARBA" id="ARBA00022801"/>
    </source>
</evidence>
<evidence type="ECO:0000256" key="5">
    <source>
        <dbReference type="ARBA" id="ARBA00022840"/>
    </source>
</evidence>
<keyword evidence="3" id="KW-0378">Hydrolase</keyword>
<reference evidence="10 11" key="1">
    <citation type="journal article" date="2020" name="Cell">
        <title>Large-Scale Comparative Analyses of Tick Genomes Elucidate Their Genetic Diversity and Vector Capacities.</title>
        <authorList>
            <consortium name="Tick Genome and Microbiome Consortium (TIGMIC)"/>
            <person name="Jia N."/>
            <person name="Wang J."/>
            <person name="Shi W."/>
            <person name="Du L."/>
            <person name="Sun Y."/>
            <person name="Zhan W."/>
            <person name="Jiang J.F."/>
            <person name="Wang Q."/>
            <person name="Zhang B."/>
            <person name="Ji P."/>
            <person name="Bell-Sakyi L."/>
            <person name="Cui X.M."/>
            <person name="Yuan T.T."/>
            <person name="Jiang B.G."/>
            <person name="Yang W.F."/>
            <person name="Lam T.T."/>
            <person name="Chang Q.C."/>
            <person name="Ding S.J."/>
            <person name="Wang X.J."/>
            <person name="Zhu J.G."/>
            <person name="Ruan X.D."/>
            <person name="Zhao L."/>
            <person name="Wei J.T."/>
            <person name="Ye R.Z."/>
            <person name="Que T.C."/>
            <person name="Du C.H."/>
            <person name="Zhou Y.H."/>
            <person name="Cheng J.X."/>
            <person name="Dai P.F."/>
            <person name="Guo W.B."/>
            <person name="Han X.H."/>
            <person name="Huang E.J."/>
            <person name="Li L.F."/>
            <person name="Wei W."/>
            <person name="Gao Y.C."/>
            <person name="Liu J.Z."/>
            <person name="Shao H.Z."/>
            <person name="Wang X."/>
            <person name="Wang C.C."/>
            <person name="Yang T.C."/>
            <person name="Huo Q.B."/>
            <person name="Li W."/>
            <person name="Chen H.Y."/>
            <person name="Chen S.E."/>
            <person name="Zhou L.G."/>
            <person name="Ni X.B."/>
            <person name="Tian J.H."/>
            <person name="Sheng Y."/>
            <person name="Liu T."/>
            <person name="Pan Y.S."/>
            <person name="Xia L.Y."/>
            <person name="Li J."/>
            <person name="Zhao F."/>
            <person name="Cao W.C."/>
        </authorList>
    </citation>
    <scope>NUCLEOTIDE SEQUENCE [LARGE SCALE GENOMIC DNA]</scope>
    <source>
        <strain evidence="10">HaeL-2018</strain>
    </source>
</reference>
<dbReference type="SMART" id="SM00487">
    <property type="entry name" value="DEXDc"/>
    <property type="match status" value="1"/>
</dbReference>
<keyword evidence="4" id="KW-0347">Helicase</keyword>
<dbReference type="InterPro" id="IPR011545">
    <property type="entry name" value="DEAD/DEAH_box_helicase_dom"/>
</dbReference>
<feature type="compositionally biased region" description="Basic and acidic residues" evidence="7">
    <location>
        <begin position="32"/>
        <end position="51"/>
    </location>
</feature>
<feature type="domain" description="Helicase ATP-binding" evidence="8">
    <location>
        <begin position="136"/>
        <end position="281"/>
    </location>
</feature>
<dbReference type="GO" id="GO:0016787">
    <property type="term" value="F:hydrolase activity"/>
    <property type="evidence" value="ECO:0007669"/>
    <property type="project" value="UniProtKB-KW"/>
</dbReference>
<dbReference type="PROSITE" id="PS51195">
    <property type="entry name" value="Q_MOTIF"/>
    <property type="match status" value="1"/>
</dbReference>
<sequence length="281" mass="30956">MSSRAADADELESSLKGLNNKVQGVDIGASGDTDRAKPNDCDTTKHPDREAAAACDPCAPDDEALSKGEVSLQQKIFQTRLVHCSSAVEVQRKDPKLPLYSIKTFEELNLRLYLLRGVYASGFDLPSKIQKTGLLTLLADPPKNMIAQSQSGASKTAEFILASLSRVYGEEHYPQVLILSPSYELAIHTGEVAKKMAQYCTRITVCCAVRGVTFSHREQIWDQEILGTPGKIIDSAFKFKLYDLSRIKVFVLDEADIMIVQQGLHVTNRHASTSGCRRPAR</sequence>
<accession>A0A9J6GIG2</accession>
<name>A0A9J6GIG2_HAELO</name>
<organism evidence="10 11">
    <name type="scientific">Haemaphysalis longicornis</name>
    <name type="common">Bush tick</name>
    <dbReference type="NCBI Taxonomy" id="44386"/>
    <lineage>
        <taxon>Eukaryota</taxon>
        <taxon>Metazoa</taxon>
        <taxon>Ecdysozoa</taxon>
        <taxon>Arthropoda</taxon>
        <taxon>Chelicerata</taxon>
        <taxon>Arachnida</taxon>
        <taxon>Acari</taxon>
        <taxon>Parasitiformes</taxon>
        <taxon>Ixodida</taxon>
        <taxon>Ixodoidea</taxon>
        <taxon>Ixodidae</taxon>
        <taxon>Haemaphysalinae</taxon>
        <taxon>Haemaphysalis</taxon>
    </lineage>
</organism>
<evidence type="ECO:0000313" key="11">
    <source>
        <dbReference type="Proteomes" id="UP000821853"/>
    </source>
</evidence>
<dbReference type="PANTHER" id="PTHR47958">
    <property type="entry name" value="ATP-DEPENDENT RNA HELICASE DBP3"/>
    <property type="match status" value="1"/>
</dbReference>
<keyword evidence="2" id="KW-0547">Nucleotide-binding</keyword>
<evidence type="ECO:0000259" key="9">
    <source>
        <dbReference type="PROSITE" id="PS51195"/>
    </source>
</evidence>
<dbReference type="EMBL" id="JABSTR010000008">
    <property type="protein sequence ID" value="KAH9378278.1"/>
    <property type="molecule type" value="Genomic_DNA"/>
</dbReference>
<dbReference type="InterPro" id="IPR014001">
    <property type="entry name" value="Helicase_ATP-bd"/>
</dbReference>
<feature type="domain" description="DEAD-box RNA helicase Q" evidence="9">
    <location>
        <begin position="103"/>
        <end position="131"/>
    </location>
</feature>
<dbReference type="Gene3D" id="3.40.50.300">
    <property type="entry name" value="P-loop containing nucleotide triphosphate hydrolases"/>
    <property type="match status" value="1"/>
</dbReference>
<comment type="caution">
    <text evidence="10">The sequence shown here is derived from an EMBL/GenBank/DDBJ whole genome shotgun (WGS) entry which is preliminary data.</text>
</comment>
<gene>
    <name evidence="10" type="ORF">HPB48_018555</name>
</gene>
<keyword evidence="5" id="KW-0067">ATP-binding</keyword>
<dbReference type="InterPro" id="IPR014014">
    <property type="entry name" value="RNA_helicase_DEAD_Q_motif"/>
</dbReference>
<dbReference type="GO" id="GO:0003724">
    <property type="term" value="F:RNA helicase activity"/>
    <property type="evidence" value="ECO:0007669"/>
    <property type="project" value="UniProtKB-EC"/>
</dbReference>
<evidence type="ECO:0000256" key="1">
    <source>
        <dbReference type="ARBA" id="ARBA00012552"/>
    </source>
</evidence>
<protein>
    <recommendedName>
        <fullName evidence="1">RNA helicase</fullName>
        <ecNumber evidence="1">3.6.4.13</ecNumber>
    </recommendedName>
</protein>
<evidence type="ECO:0000256" key="7">
    <source>
        <dbReference type="SAM" id="MobiDB-lite"/>
    </source>
</evidence>
<evidence type="ECO:0000256" key="6">
    <source>
        <dbReference type="PROSITE-ProRule" id="PRU00552"/>
    </source>
</evidence>
<proteinExistence type="predicted"/>
<dbReference type="Pfam" id="PF00270">
    <property type="entry name" value="DEAD"/>
    <property type="match status" value="1"/>
</dbReference>
<evidence type="ECO:0000313" key="10">
    <source>
        <dbReference type="EMBL" id="KAH9378278.1"/>
    </source>
</evidence>
<dbReference type="EC" id="3.6.4.13" evidence="1"/>
<dbReference type="VEuPathDB" id="VectorBase:HLOH_042347"/>
<evidence type="ECO:0000259" key="8">
    <source>
        <dbReference type="PROSITE" id="PS51192"/>
    </source>
</evidence>
<dbReference type="SUPFAM" id="SSF52540">
    <property type="entry name" value="P-loop containing nucleoside triphosphate hydrolases"/>
    <property type="match status" value="1"/>
</dbReference>
<dbReference type="GO" id="GO:0003676">
    <property type="term" value="F:nucleic acid binding"/>
    <property type="evidence" value="ECO:0007669"/>
    <property type="project" value="InterPro"/>
</dbReference>
<dbReference type="InterPro" id="IPR027417">
    <property type="entry name" value="P-loop_NTPase"/>
</dbReference>
<evidence type="ECO:0000256" key="2">
    <source>
        <dbReference type="ARBA" id="ARBA00022741"/>
    </source>
</evidence>
<dbReference type="OrthoDB" id="10265785at2759"/>
<dbReference type="AlphaFoldDB" id="A0A9J6GIG2"/>
<dbReference type="GO" id="GO:0005524">
    <property type="term" value="F:ATP binding"/>
    <property type="evidence" value="ECO:0007669"/>
    <property type="project" value="UniProtKB-KW"/>
</dbReference>
<keyword evidence="11" id="KW-1185">Reference proteome</keyword>